<protein>
    <submittedName>
        <fullName evidence="1">Formate dehydrogenase delta subunit</fullName>
    </submittedName>
</protein>
<organism evidence="1 2">
    <name type="scientific">Rubrivivax gelatinosus</name>
    <name type="common">Rhodocyclus gelatinosus</name>
    <name type="synonym">Rhodopseudomonas gelatinosa</name>
    <dbReference type="NCBI Taxonomy" id="28068"/>
    <lineage>
        <taxon>Bacteria</taxon>
        <taxon>Pseudomonadati</taxon>
        <taxon>Pseudomonadota</taxon>
        <taxon>Betaproteobacteria</taxon>
        <taxon>Burkholderiales</taxon>
        <taxon>Sphaerotilaceae</taxon>
        <taxon>Rubrivivax</taxon>
    </lineage>
</organism>
<dbReference type="Pfam" id="PF11390">
    <property type="entry name" value="FdsD"/>
    <property type="match status" value="1"/>
</dbReference>
<dbReference type="GeneID" id="99683963"/>
<evidence type="ECO:0000313" key="1">
    <source>
        <dbReference type="EMBL" id="TCP01874.1"/>
    </source>
</evidence>
<proteinExistence type="predicted"/>
<dbReference type="AlphaFoldDB" id="A0A4R2MBU8"/>
<dbReference type="InterPro" id="IPR021074">
    <property type="entry name" value="Formate_DH_dsu"/>
</dbReference>
<dbReference type="Proteomes" id="UP000295106">
    <property type="component" value="Unassembled WGS sequence"/>
</dbReference>
<gene>
    <name evidence="1" type="ORF">EV684_108216</name>
</gene>
<evidence type="ECO:0000313" key="2">
    <source>
        <dbReference type="Proteomes" id="UP000295106"/>
    </source>
</evidence>
<name>A0A4R2MBU8_RUBGE</name>
<dbReference type="RefSeq" id="WP_132647927.1">
    <property type="nucleotide sequence ID" value="NZ_CP181386.1"/>
</dbReference>
<sequence>MNSEQLVQMANRIAAFFAAMPEHAEAVDGVAGHIRKFWEPRMREQLGALIAGGDAAALHPLVLEAWERLALRA</sequence>
<dbReference type="OrthoDB" id="8527650at2"/>
<comment type="caution">
    <text evidence="1">The sequence shown here is derived from an EMBL/GenBank/DDBJ whole genome shotgun (WGS) entry which is preliminary data.</text>
</comment>
<dbReference type="EMBL" id="SLXD01000008">
    <property type="protein sequence ID" value="TCP01874.1"/>
    <property type="molecule type" value="Genomic_DNA"/>
</dbReference>
<accession>A0A4R2MBU8</accession>
<reference evidence="1 2" key="1">
    <citation type="submission" date="2019-03" db="EMBL/GenBank/DDBJ databases">
        <title>Genomic Encyclopedia of Type Strains, Phase IV (KMG-IV): sequencing the most valuable type-strain genomes for metagenomic binning, comparative biology and taxonomic classification.</title>
        <authorList>
            <person name="Goeker M."/>
        </authorList>
    </citation>
    <scope>NUCLEOTIDE SEQUENCE [LARGE SCALE GENOMIC DNA]</scope>
    <source>
        <strain evidence="1 2">DSM 1709</strain>
    </source>
</reference>